<keyword evidence="3" id="KW-1185">Reference proteome</keyword>
<dbReference type="Proteomes" id="UP001596044">
    <property type="component" value="Unassembled WGS sequence"/>
</dbReference>
<dbReference type="InterPro" id="IPR007404">
    <property type="entry name" value="YdjM-like"/>
</dbReference>
<keyword evidence="2" id="KW-0378">Hydrolase</keyword>
<dbReference type="PANTHER" id="PTHR40031:SF1">
    <property type="entry name" value="MEMBRANE-BOUND METAL-DEPENDENT HYDROLASE"/>
    <property type="match status" value="1"/>
</dbReference>
<keyword evidence="1" id="KW-0812">Transmembrane</keyword>
<dbReference type="InterPro" id="IPR053170">
    <property type="entry name" value="Transcription_regulator"/>
</dbReference>
<evidence type="ECO:0000313" key="3">
    <source>
        <dbReference type="Proteomes" id="UP001596044"/>
    </source>
</evidence>
<dbReference type="Pfam" id="PF04307">
    <property type="entry name" value="YdjM"/>
    <property type="match status" value="1"/>
</dbReference>
<gene>
    <name evidence="2" type="ORF">ACFPOG_33290</name>
</gene>
<evidence type="ECO:0000313" key="2">
    <source>
        <dbReference type="EMBL" id="MFC5453092.1"/>
    </source>
</evidence>
<feature type="transmembrane region" description="Helical" evidence="1">
    <location>
        <begin position="136"/>
        <end position="156"/>
    </location>
</feature>
<comment type="caution">
    <text evidence="2">The sequence shown here is derived from an EMBL/GenBank/DDBJ whole genome shotgun (WGS) entry which is preliminary data.</text>
</comment>
<keyword evidence="1" id="KW-0472">Membrane</keyword>
<feature type="transmembrane region" description="Helical" evidence="1">
    <location>
        <begin position="69"/>
        <end position="90"/>
    </location>
</feature>
<keyword evidence="1" id="KW-1133">Transmembrane helix</keyword>
<sequence length="332" mass="38236">MDTGSHLLFGVTLAGLACLEPAVAQEPELAHAILTCTLIGSHAPDFDTLARLRGYASYVRIHRGITHSLPALLLWPLVISLPIAGLFGVWEHLLSLYLWTFAAVSFHVFLDLFNVYGVQCFRPLSKKWFHLDTLCLYEPFLFGLHSAGLLLWIFLWQLHGGSLIGVMFAWIYGITFAYIAIRFVQRHSLIRRVKSALQRDGICHLIPGLHWFHWQFVLESDDSFYLGVIRYGKVEIDESFARTDYIGDDSHPIIRATLSTDGVRAFLHFAQRIYVCWREKQDGEGYEVQWRDVRFWHKKKLPFGVNVQLDRDMNVVSDTLGWDKKAWDPPYV</sequence>
<accession>A0ABW0KK70</accession>
<dbReference type="RefSeq" id="WP_270879343.1">
    <property type="nucleotide sequence ID" value="NZ_JAQFVF010000023.1"/>
</dbReference>
<dbReference type="EMBL" id="JBHSMJ010000065">
    <property type="protein sequence ID" value="MFC5453092.1"/>
    <property type="molecule type" value="Genomic_DNA"/>
</dbReference>
<protein>
    <submittedName>
        <fullName evidence="2">Metal-dependent hydrolase</fullName>
    </submittedName>
</protein>
<feature type="transmembrane region" description="Helical" evidence="1">
    <location>
        <begin position="96"/>
        <end position="116"/>
    </location>
</feature>
<reference evidence="3" key="1">
    <citation type="journal article" date="2019" name="Int. J. Syst. Evol. Microbiol.">
        <title>The Global Catalogue of Microorganisms (GCM) 10K type strain sequencing project: providing services to taxonomists for standard genome sequencing and annotation.</title>
        <authorList>
            <consortium name="The Broad Institute Genomics Platform"/>
            <consortium name="The Broad Institute Genome Sequencing Center for Infectious Disease"/>
            <person name="Wu L."/>
            <person name="Ma J."/>
        </authorList>
    </citation>
    <scope>NUCLEOTIDE SEQUENCE [LARGE SCALE GENOMIC DNA]</scope>
    <source>
        <strain evidence="3">KACC 11904</strain>
    </source>
</reference>
<dbReference type="GO" id="GO:0016787">
    <property type="term" value="F:hydrolase activity"/>
    <property type="evidence" value="ECO:0007669"/>
    <property type="project" value="UniProtKB-KW"/>
</dbReference>
<organism evidence="2 3">
    <name type="scientific">Paenibacillus aestuarii</name>
    <dbReference type="NCBI Taxonomy" id="516965"/>
    <lineage>
        <taxon>Bacteria</taxon>
        <taxon>Bacillati</taxon>
        <taxon>Bacillota</taxon>
        <taxon>Bacilli</taxon>
        <taxon>Bacillales</taxon>
        <taxon>Paenibacillaceae</taxon>
        <taxon>Paenibacillus</taxon>
    </lineage>
</organism>
<dbReference type="PANTHER" id="PTHR40031">
    <property type="entry name" value="HYPOTHETICAL MEMBRANE SPANNING PROTEIN"/>
    <property type="match status" value="1"/>
</dbReference>
<proteinExistence type="predicted"/>
<evidence type="ECO:0000256" key="1">
    <source>
        <dbReference type="SAM" id="Phobius"/>
    </source>
</evidence>
<name>A0ABW0KK70_9BACL</name>
<feature type="transmembrane region" description="Helical" evidence="1">
    <location>
        <begin position="162"/>
        <end position="184"/>
    </location>
</feature>